<sequence length="74" mass="8103">MDKVVFLLALLLTTCACYTIQGYNTLIDYPKCPCAKIFLPVCASDGSKLNNILSCSGYFNYSGYTVLRSNFGLA</sequence>
<feature type="signal peptide" evidence="1">
    <location>
        <begin position="1"/>
        <end position="17"/>
    </location>
</feature>
<evidence type="ECO:0000313" key="3">
    <source>
        <dbReference type="Proteomes" id="UP001497472"/>
    </source>
</evidence>
<name>A0AAV1K1A2_9NEOP</name>
<proteinExistence type="predicted"/>
<dbReference type="AlphaFoldDB" id="A0AAV1K1A2"/>
<feature type="chain" id="PRO_5043830400" description="Kazal-like domain-containing protein" evidence="1">
    <location>
        <begin position="18"/>
        <end position="74"/>
    </location>
</feature>
<evidence type="ECO:0000313" key="2">
    <source>
        <dbReference type="EMBL" id="CAK1555564.1"/>
    </source>
</evidence>
<accession>A0AAV1K1A2</accession>
<dbReference type="PROSITE" id="PS51257">
    <property type="entry name" value="PROKAR_LIPOPROTEIN"/>
    <property type="match status" value="1"/>
</dbReference>
<evidence type="ECO:0000256" key="1">
    <source>
        <dbReference type="SAM" id="SignalP"/>
    </source>
</evidence>
<keyword evidence="3" id="KW-1185">Reference proteome</keyword>
<dbReference type="Proteomes" id="UP001497472">
    <property type="component" value="Unassembled WGS sequence"/>
</dbReference>
<organism evidence="2 3">
    <name type="scientific">Leptosia nina</name>
    <dbReference type="NCBI Taxonomy" id="320188"/>
    <lineage>
        <taxon>Eukaryota</taxon>
        <taxon>Metazoa</taxon>
        <taxon>Ecdysozoa</taxon>
        <taxon>Arthropoda</taxon>
        <taxon>Hexapoda</taxon>
        <taxon>Insecta</taxon>
        <taxon>Pterygota</taxon>
        <taxon>Neoptera</taxon>
        <taxon>Endopterygota</taxon>
        <taxon>Lepidoptera</taxon>
        <taxon>Glossata</taxon>
        <taxon>Ditrysia</taxon>
        <taxon>Papilionoidea</taxon>
        <taxon>Pieridae</taxon>
        <taxon>Pierinae</taxon>
        <taxon>Leptosia</taxon>
    </lineage>
</organism>
<comment type="caution">
    <text evidence="2">The sequence shown here is derived from an EMBL/GenBank/DDBJ whole genome shotgun (WGS) entry which is preliminary data.</text>
</comment>
<dbReference type="EMBL" id="CAVLEF010000280">
    <property type="protein sequence ID" value="CAK1555564.1"/>
    <property type="molecule type" value="Genomic_DNA"/>
</dbReference>
<reference evidence="2 3" key="1">
    <citation type="submission" date="2023-11" db="EMBL/GenBank/DDBJ databases">
        <authorList>
            <person name="Okamura Y."/>
        </authorList>
    </citation>
    <scope>NUCLEOTIDE SEQUENCE [LARGE SCALE GENOMIC DNA]</scope>
</reference>
<evidence type="ECO:0008006" key="4">
    <source>
        <dbReference type="Google" id="ProtNLM"/>
    </source>
</evidence>
<protein>
    <recommendedName>
        <fullName evidence="4">Kazal-like domain-containing protein</fullName>
    </recommendedName>
</protein>
<gene>
    <name evidence="2" type="ORF">LNINA_LOCUS14374</name>
</gene>
<keyword evidence="1" id="KW-0732">Signal</keyword>